<proteinExistence type="predicted"/>
<gene>
    <name evidence="2" type="ORF">CEXT_37861</name>
</gene>
<comment type="caution">
    <text evidence="2">The sequence shown here is derived from an EMBL/GenBank/DDBJ whole genome shotgun (WGS) entry which is preliminary data.</text>
</comment>
<dbReference type="EMBL" id="BPLR01011806">
    <property type="protein sequence ID" value="GIY49187.1"/>
    <property type="molecule type" value="Genomic_DNA"/>
</dbReference>
<feature type="region of interest" description="Disordered" evidence="1">
    <location>
        <begin position="121"/>
        <end position="143"/>
    </location>
</feature>
<protein>
    <submittedName>
        <fullName evidence="2">Uncharacterized protein</fullName>
    </submittedName>
</protein>
<name>A0AAV4TW07_CAEEX</name>
<reference evidence="2 3" key="1">
    <citation type="submission" date="2021-06" db="EMBL/GenBank/DDBJ databases">
        <title>Caerostris extrusa draft genome.</title>
        <authorList>
            <person name="Kono N."/>
            <person name="Arakawa K."/>
        </authorList>
    </citation>
    <scope>NUCLEOTIDE SEQUENCE [LARGE SCALE GENOMIC DNA]</scope>
</reference>
<keyword evidence="3" id="KW-1185">Reference proteome</keyword>
<sequence length="143" mass="16105">MKEIRVKAYETKRGVLHVFGVKEEPNYPGNLFFRRLLQYSLITAIKASAQSSYRLHYYKVGNLQGQPEGFWELISPKRGQGKTSRTIAVKLALLGTSAPDCSCRVVLLSLPFFIQKGSLGPDQHAETQSAPKRRRPRSLPIFA</sequence>
<evidence type="ECO:0000313" key="2">
    <source>
        <dbReference type="EMBL" id="GIY49187.1"/>
    </source>
</evidence>
<accession>A0AAV4TW07</accession>
<evidence type="ECO:0000313" key="3">
    <source>
        <dbReference type="Proteomes" id="UP001054945"/>
    </source>
</evidence>
<dbReference type="AlphaFoldDB" id="A0AAV4TW07"/>
<evidence type="ECO:0000256" key="1">
    <source>
        <dbReference type="SAM" id="MobiDB-lite"/>
    </source>
</evidence>
<organism evidence="2 3">
    <name type="scientific">Caerostris extrusa</name>
    <name type="common">Bark spider</name>
    <name type="synonym">Caerostris bankana</name>
    <dbReference type="NCBI Taxonomy" id="172846"/>
    <lineage>
        <taxon>Eukaryota</taxon>
        <taxon>Metazoa</taxon>
        <taxon>Ecdysozoa</taxon>
        <taxon>Arthropoda</taxon>
        <taxon>Chelicerata</taxon>
        <taxon>Arachnida</taxon>
        <taxon>Araneae</taxon>
        <taxon>Araneomorphae</taxon>
        <taxon>Entelegynae</taxon>
        <taxon>Araneoidea</taxon>
        <taxon>Araneidae</taxon>
        <taxon>Caerostris</taxon>
    </lineage>
</organism>
<dbReference type="Proteomes" id="UP001054945">
    <property type="component" value="Unassembled WGS sequence"/>
</dbReference>